<keyword evidence="3" id="KW-1185">Reference proteome</keyword>
<dbReference type="EMBL" id="AP027733">
    <property type="protein sequence ID" value="BDZ52557.1"/>
    <property type="molecule type" value="Genomic_DNA"/>
</dbReference>
<proteinExistence type="predicted"/>
<dbReference type="Gene3D" id="1.20.5.170">
    <property type="match status" value="1"/>
</dbReference>
<evidence type="ECO:0000313" key="3">
    <source>
        <dbReference type="Proteomes" id="UP001321486"/>
    </source>
</evidence>
<accession>A0ABM8GVQ7</accession>
<protein>
    <submittedName>
        <fullName evidence="2">Uncharacterized protein</fullName>
    </submittedName>
</protein>
<reference evidence="3" key="1">
    <citation type="journal article" date="2019" name="Int. J. Syst. Evol. Microbiol.">
        <title>The Global Catalogue of Microorganisms (GCM) 10K type strain sequencing project: providing services to taxonomists for standard genome sequencing and annotation.</title>
        <authorList>
            <consortium name="The Broad Institute Genomics Platform"/>
            <consortium name="The Broad Institute Genome Sequencing Center for Infectious Disease"/>
            <person name="Wu L."/>
            <person name="Ma J."/>
        </authorList>
    </citation>
    <scope>NUCLEOTIDE SEQUENCE [LARGE SCALE GENOMIC DNA]</scope>
    <source>
        <strain evidence="3">NBRC 108728</strain>
    </source>
</reference>
<dbReference type="Proteomes" id="UP001321486">
    <property type="component" value="Plasmid pNBRC108728a"/>
</dbReference>
<geneLocation type="plasmid" evidence="2 3">
    <name>pNBRC108728a</name>
</geneLocation>
<organism evidence="2 3">
    <name type="scientific">Frondihabitans sucicola</name>
    <dbReference type="NCBI Taxonomy" id="1268041"/>
    <lineage>
        <taxon>Bacteria</taxon>
        <taxon>Bacillati</taxon>
        <taxon>Actinomycetota</taxon>
        <taxon>Actinomycetes</taxon>
        <taxon>Micrococcales</taxon>
        <taxon>Microbacteriaceae</taxon>
        <taxon>Frondihabitans</taxon>
    </lineage>
</organism>
<evidence type="ECO:0000313" key="2">
    <source>
        <dbReference type="EMBL" id="BDZ52557.1"/>
    </source>
</evidence>
<sequence length="179" mass="19436">MTGIGTKPGDVVAMFALPMPLTAMPSISEVIARVYGSGEASLSFDGDAVRIYAPREGFGPRPKGRIKAARPLDDDALGTFDLDDDRLVVTIEDSTAVVSAIASHLAGFFEHFAGINYVESRFTTTGQSEEDMEYAVVVQKVSGRTAHDLRQEAEARVAELEQENERLRQRVESLEGETA</sequence>
<gene>
    <name evidence="2" type="ORF">GCM10025867_47980</name>
</gene>
<keyword evidence="2" id="KW-0614">Plasmid</keyword>
<keyword evidence="1" id="KW-0175">Coiled coil</keyword>
<dbReference type="RefSeq" id="WP_286347401.1">
    <property type="nucleotide sequence ID" value="NZ_AP027733.1"/>
</dbReference>
<name>A0ABM8GVQ7_9MICO</name>
<evidence type="ECO:0000256" key="1">
    <source>
        <dbReference type="SAM" id="Coils"/>
    </source>
</evidence>
<feature type="coiled-coil region" evidence="1">
    <location>
        <begin position="143"/>
        <end position="177"/>
    </location>
</feature>